<organism evidence="9 10">
    <name type="scientific">Plicaturopsis crispa FD-325 SS-3</name>
    <dbReference type="NCBI Taxonomy" id="944288"/>
    <lineage>
        <taxon>Eukaryota</taxon>
        <taxon>Fungi</taxon>
        <taxon>Dikarya</taxon>
        <taxon>Basidiomycota</taxon>
        <taxon>Agaricomycotina</taxon>
        <taxon>Agaricomycetes</taxon>
        <taxon>Agaricomycetidae</taxon>
        <taxon>Amylocorticiales</taxon>
        <taxon>Amylocorticiaceae</taxon>
        <taxon>Plicatura</taxon>
        <taxon>Plicaturopsis crispa</taxon>
    </lineage>
</organism>
<keyword evidence="4" id="KW-0540">Nuclease</keyword>
<dbReference type="SUPFAM" id="SSF53098">
    <property type="entry name" value="Ribonuclease H-like"/>
    <property type="match status" value="1"/>
</dbReference>
<evidence type="ECO:0000256" key="2">
    <source>
        <dbReference type="ARBA" id="ARBA00005300"/>
    </source>
</evidence>
<name>A0A0C9SXB9_PLICR</name>
<dbReference type="GO" id="GO:0004523">
    <property type="term" value="F:RNA-DNA hybrid ribonuclease activity"/>
    <property type="evidence" value="ECO:0007669"/>
    <property type="project" value="UniProtKB-EC"/>
</dbReference>
<keyword evidence="10" id="KW-1185">Reference proteome</keyword>
<dbReference type="OrthoDB" id="2752996at2759"/>
<evidence type="ECO:0000256" key="6">
    <source>
        <dbReference type="ARBA" id="ARBA00022759"/>
    </source>
</evidence>
<dbReference type="PANTHER" id="PTHR10642:SF26">
    <property type="entry name" value="RIBONUCLEASE H1"/>
    <property type="match status" value="1"/>
</dbReference>
<keyword evidence="6" id="KW-0255">Endonuclease</keyword>
<keyword evidence="5" id="KW-0479">Metal-binding</keyword>
<dbReference type="PANTHER" id="PTHR10642">
    <property type="entry name" value="RIBONUCLEASE H1"/>
    <property type="match status" value="1"/>
</dbReference>
<feature type="domain" description="RNase H type-1" evidence="8">
    <location>
        <begin position="33"/>
        <end position="175"/>
    </location>
</feature>
<reference evidence="9 10" key="1">
    <citation type="submission" date="2014-06" db="EMBL/GenBank/DDBJ databases">
        <title>Evolutionary Origins and Diversification of the Mycorrhizal Mutualists.</title>
        <authorList>
            <consortium name="DOE Joint Genome Institute"/>
            <consortium name="Mycorrhizal Genomics Consortium"/>
            <person name="Kohler A."/>
            <person name="Kuo A."/>
            <person name="Nagy L.G."/>
            <person name="Floudas D."/>
            <person name="Copeland A."/>
            <person name="Barry K.W."/>
            <person name="Cichocki N."/>
            <person name="Veneault-Fourrey C."/>
            <person name="LaButti K."/>
            <person name="Lindquist E.A."/>
            <person name="Lipzen A."/>
            <person name="Lundell T."/>
            <person name="Morin E."/>
            <person name="Murat C."/>
            <person name="Riley R."/>
            <person name="Ohm R."/>
            <person name="Sun H."/>
            <person name="Tunlid A."/>
            <person name="Henrissat B."/>
            <person name="Grigoriev I.V."/>
            <person name="Hibbett D.S."/>
            <person name="Martin F."/>
        </authorList>
    </citation>
    <scope>NUCLEOTIDE SEQUENCE [LARGE SCALE GENOMIC DNA]</scope>
    <source>
        <strain evidence="9 10">FD-325 SS-3</strain>
    </source>
</reference>
<evidence type="ECO:0000256" key="4">
    <source>
        <dbReference type="ARBA" id="ARBA00022722"/>
    </source>
</evidence>
<evidence type="ECO:0000313" key="10">
    <source>
        <dbReference type="Proteomes" id="UP000053263"/>
    </source>
</evidence>
<keyword evidence="7" id="KW-0378">Hydrolase</keyword>
<evidence type="ECO:0000313" key="9">
    <source>
        <dbReference type="EMBL" id="KII84250.1"/>
    </source>
</evidence>
<gene>
    <name evidence="9" type="ORF">PLICRDRAFT_670926</name>
</gene>
<dbReference type="GO" id="GO:0003676">
    <property type="term" value="F:nucleic acid binding"/>
    <property type="evidence" value="ECO:0007669"/>
    <property type="project" value="InterPro"/>
</dbReference>
<dbReference type="GO" id="GO:0046872">
    <property type="term" value="F:metal ion binding"/>
    <property type="evidence" value="ECO:0007669"/>
    <property type="project" value="UniProtKB-KW"/>
</dbReference>
<evidence type="ECO:0000256" key="1">
    <source>
        <dbReference type="ARBA" id="ARBA00000077"/>
    </source>
</evidence>
<dbReference type="InterPro" id="IPR012337">
    <property type="entry name" value="RNaseH-like_sf"/>
</dbReference>
<dbReference type="PROSITE" id="PS50879">
    <property type="entry name" value="RNASE_H_1"/>
    <property type="match status" value="1"/>
</dbReference>
<dbReference type="InterPro" id="IPR036397">
    <property type="entry name" value="RNaseH_sf"/>
</dbReference>
<dbReference type="GO" id="GO:0043137">
    <property type="term" value="P:DNA replication, removal of RNA primer"/>
    <property type="evidence" value="ECO:0007669"/>
    <property type="project" value="TreeGrafter"/>
</dbReference>
<protein>
    <recommendedName>
        <fullName evidence="3">ribonuclease H</fullName>
        <ecNumber evidence="3">3.1.26.4</ecNumber>
    </recommendedName>
</protein>
<dbReference type="CDD" id="cd09280">
    <property type="entry name" value="RNase_HI_eukaryote_like"/>
    <property type="match status" value="1"/>
</dbReference>
<evidence type="ECO:0000256" key="7">
    <source>
        <dbReference type="ARBA" id="ARBA00022801"/>
    </source>
</evidence>
<dbReference type="InterPro" id="IPR002156">
    <property type="entry name" value="RNaseH_domain"/>
</dbReference>
<evidence type="ECO:0000256" key="3">
    <source>
        <dbReference type="ARBA" id="ARBA00012180"/>
    </source>
</evidence>
<dbReference type="HOGENOM" id="CLU_044484_3_1_1"/>
<dbReference type="EC" id="3.1.26.4" evidence="3"/>
<sequence length="463" mass="52427">MQDDLSHGFRVFTEPGTRCTDPAYRRQRAFEIPEEAVTVYTDGSCFNNGDDDARSGSGTWYGQNDPRNKAVRIPGNRHSNQIGEIVAALDAVKHNPPFAPLHIRSDSKYVINGLTKSLQGWEDRGWIGVSNDEFWRPLVARLRKRSAVTTLQWIKGHSNDEGNDGADERANTGANKAVPDIVDLSVPARFNLTGARIATLSQSLAYQGIRATKDKTTMRTSTLVSLDMARHAAKDVSGKLPTNSRIWRSIKTKDISRNIREFLWKCLHNAFRCGKWWQNIPNYEHRSVCPHCGIEESMEHILTDCDAPGRKIIWQLASKLWHKKQNQWLTPTYGAIMACGLAEFKDDQDNPRTGSARLYKITVSESAHLIWRIRCERRISREDDPQQYHSKAEVHNRWIHAMNTRLTLDRAMTDRKKHGNKALAVQVVLNTWSGTLMNEDALPDNWIRETGVLVGIGPNTDPG</sequence>
<dbReference type="Gene3D" id="3.30.420.10">
    <property type="entry name" value="Ribonuclease H-like superfamily/Ribonuclease H"/>
    <property type="match status" value="1"/>
</dbReference>
<dbReference type="EMBL" id="KN832571">
    <property type="protein sequence ID" value="KII84250.1"/>
    <property type="molecule type" value="Genomic_DNA"/>
</dbReference>
<evidence type="ECO:0000259" key="8">
    <source>
        <dbReference type="PROSITE" id="PS50879"/>
    </source>
</evidence>
<dbReference type="InterPro" id="IPR050092">
    <property type="entry name" value="RNase_H"/>
</dbReference>
<proteinExistence type="inferred from homology"/>
<dbReference type="Proteomes" id="UP000053263">
    <property type="component" value="Unassembled WGS sequence"/>
</dbReference>
<dbReference type="Pfam" id="PF00075">
    <property type="entry name" value="RNase_H"/>
    <property type="match status" value="1"/>
</dbReference>
<accession>A0A0C9SXB9</accession>
<dbReference type="AlphaFoldDB" id="A0A0C9SXB9"/>
<evidence type="ECO:0000256" key="5">
    <source>
        <dbReference type="ARBA" id="ARBA00022723"/>
    </source>
</evidence>
<comment type="catalytic activity">
    <reaction evidence="1">
        <text>Endonucleolytic cleavage to 5'-phosphomonoester.</text>
        <dbReference type="EC" id="3.1.26.4"/>
    </reaction>
</comment>
<comment type="similarity">
    <text evidence="2">Belongs to the RNase H family.</text>
</comment>